<comment type="caution">
    <text evidence="2">The sequence shown here is derived from an EMBL/GenBank/DDBJ whole genome shotgun (WGS) entry which is preliminary data.</text>
</comment>
<name>A0A5B7GPA7_PORTR</name>
<dbReference type="Proteomes" id="UP000324222">
    <property type="component" value="Unassembled WGS sequence"/>
</dbReference>
<evidence type="ECO:0000313" key="3">
    <source>
        <dbReference type="Proteomes" id="UP000324222"/>
    </source>
</evidence>
<evidence type="ECO:0000256" key="1">
    <source>
        <dbReference type="SAM" id="MobiDB-lite"/>
    </source>
</evidence>
<feature type="compositionally biased region" description="Low complexity" evidence="1">
    <location>
        <begin position="29"/>
        <end position="43"/>
    </location>
</feature>
<feature type="compositionally biased region" description="Basic residues" evidence="1">
    <location>
        <begin position="46"/>
        <end position="61"/>
    </location>
</feature>
<organism evidence="2 3">
    <name type="scientific">Portunus trituberculatus</name>
    <name type="common">Swimming crab</name>
    <name type="synonym">Neptunus trituberculatus</name>
    <dbReference type="NCBI Taxonomy" id="210409"/>
    <lineage>
        <taxon>Eukaryota</taxon>
        <taxon>Metazoa</taxon>
        <taxon>Ecdysozoa</taxon>
        <taxon>Arthropoda</taxon>
        <taxon>Crustacea</taxon>
        <taxon>Multicrustacea</taxon>
        <taxon>Malacostraca</taxon>
        <taxon>Eumalacostraca</taxon>
        <taxon>Eucarida</taxon>
        <taxon>Decapoda</taxon>
        <taxon>Pleocyemata</taxon>
        <taxon>Brachyura</taxon>
        <taxon>Eubrachyura</taxon>
        <taxon>Portunoidea</taxon>
        <taxon>Portunidae</taxon>
        <taxon>Portuninae</taxon>
        <taxon>Portunus</taxon>
    </lineage>
</organism>
<reference evidence="2 3" key="1">
    <citation type="submission" date="2019-05" db="EMBL/GenBank/DDBJ databases">
        <title>Another draft genome of Portunus trituberculatus and its Hox gene families provides insights of decapod evolution.</title>
        <authorList>
            <person name="Jeong J.-H."/>
            <person name="Song I."/>
            <person name="Kim S."/>
            <person name="Choi T."/>
            <person name="Kim D."/>
            <person name="Ryu S."/>
            <person name="Kim W."/>
        </authorList>
    </citation>
    <scope>NUCLEOTIDE SEQUENCE [LARGE SCALE GENOMIC DNA]</scope>
    <source>
        <tissue evidence="2">Muscle</tissue>
    </source>
</reference>
<dbReference type="AlphaFoldDB" id="A0A5B7GPA7"/>
<gene>
    <name evidence="2" type="ORF">E2C01_052419</name>
</gene>
<proteinExistence type="predicted"/>
<sequence>MILAIPQRGTRSPEGGVSSAPLPAHKYAPSRPSSSRVSGSVSVTAPRRHWPTARPYARRHTTYNSQSQHRAEATRTLRTHYCDLLKLVTSSLSLPCTLHHTPTIHRIPCPSLSPHPLILHADPSQ</sequence>
<protein>
    <submittedName>
        <fullName evidence="2">Uncharacterized protein</fullName>
    </submittedName>
</protein>
<keyword evidence="3" id="KW-1185">Reference proteome</keyword>
<feature type="region of interest" description="Disordered" evidence="1">
    <location>
        <begin position="1"/>
        <end position="71"/>
    </location>
</feature>
<dbReference type="EMBL" id="VSRR010015663">
    <property type="protein sequence ID" value="MPC58414.1"/>
    <property type="molecule type" value="Genomic_DNA"/>
</dbReference>
<accession>A0A5B7GPA7</accession>
<evidence type="ECO:0000313" key="2">
    <source>
        <dbReference type="EMBL" id="MPC58414.1"/>
    </source>
</evidence>